<feature type="domain" description="DUF676" evidence="5">
    <location>
        <begin position="7"/>
        <end position="202"/>
    </location>
</feature>
<dbReference type="PANTHER" id="PTHR12482:SF24">
    <property type="entry name" value="LIPID DROPLET PHOSPHOLIPASE 1"/>
    <property type="match status" value="1"/>
</dbReference>
<dbReference type="GO" id="GO:0047372">
    <property type="term" value="F:monoacylglycerol lipase activity"/>
    <property type="evidence" value="ECO:0007669"/>
    <property type="project" value="TreeGrafter"/>
</dbReference>
<dbReference type="Proteomes" id="UP001378960">
    <property type="component" value="Unassembled WGS sequence"/>
</dbReference>
<comment type="similarity">
    <text evidence="1">Belongs to the putative lipase ROG1 family.</text>
</comment>
<proteinExistence type="inferred from homology"/>
<organism evidence="6 7">
    <name type="scientific">Pichia kluyveri</name>
    <name type="common">Yeast</name>
    <dbReference type="NCBI Taxonomy" id="36015"/>
    <lineage>
        <taxon>Eukaryota</taxon>
        <taxon>Fungi</taxon>
        <taxon>Dikarya</taxon>
        <taxon>Ascomycota</taxon>
        <taxon>Saccharomycotina</taxon>
        <taxon>Pichiomycetes</taxon>
        <taxon>Pichiales</taxon>
        <taxon>Pichiaceae</taxon>
        <taxon>Pichia</taxon>
    </lineage>
</organism>
<keyword evidence="2" id="KW-0443">Lipid metabolism</keyword>
<evidence type="ECO:0000313" key="6">
    <source>
        <dbReference type="EMBL" id="GMM46635.1"/>
    </source>
</evidence>
<protein>
    <submittedName>
        <fullName evidence="6">Hydrolase</fullName>
    </submittedName>
</protein>
<feature type="transmembrane region" description="Helical" evidence="4">
    <location>
        <begin position="267"/>
        <end position="293"/>
    </location>
</feature>
<keyword evidence="4" id="KW-1133">Transmembrane helix</keyword>
<name>A0AAV5R5P5_PICKL</name>
<dbReference type="GO" id="GO:0016042">
    <property type="term" value="P:lipid catabolic process"/>
    <property type="evidence" value="ECO:0007669"/>
    <property type="project" value="UniProtKB-KW"/>
</dbReference>
<keyword evidence="4" id="KW-0472">Membrane</keyword>
<dbReference type="GO" id="GO:0004622">
    <property type="term" value="F:phosphatidylcholine lysophospholipase activity"/>
    <property type="evidence" value="ECO:0007669"/>
    <property type="project" value="TreeGrafter"/>
</dbReference>
<dbReference type="InterPro" id="IPR029058">
    <property type="entry name" value="AB_hydrolase_fold"/>
</dbReference>
<reference evidence="6 7" key="1">
    <citation type="journal article" date="2023" name="Elife">
        <title>Identification of key yeast species and microbe-microbe interactions impacting larval growth of Drosophila in the wild.</title>
        <authorList>
            <person name="Mure A."/>
            <person name="Sugiura Y."/>
            <person name="Maeda R."/>
            <person name="Honda K."/>
            <person name="Sakurai N."/>
            <person name="Takahashi Y."/>
            <person name="Watada M."/>
            <person name="Katoh T."/>
            <person name="Gotoh A."/>
            <person name="Gotoh Y."/>
            <person name="Taniguchi I."/>
            <person name="Nakamura K."/>
            <person name="Hayashi T."/>
            <person name="Katayama T."/>
            <person name="Uemura T."/>
            <person name="Hattori Y."/>
        </authorList>
    </citation>
    <scope>NUCLEOTIDE SEQUENCE [LARGE SCALE GENOMIC DNA]</scope>
    <source>
        <strain evidence="6 7">PK-24</strain>
    </source>
</reference>
<evidence type="ECO:0000256" key="4">
    <source>
        <dbReference type="SAM" id="Phobius"/>
    </source>
</evidence>
<evidence type="ECO:0000313" key="7">
    <source>
        <dbReference type="Proteomes" id="UP001378960"/>
    </source>
</evidence>
<keyword evidence="6" id="KW-0378">Hydrolase</keyword>
<dbReference type="GO" id="GO:0005811">
    <property type="term" value="C:lipid droplet"/>
    <property type="evidence" value="ECO:0007669"/>
    <property type="project" value="TreeGrafter"/>
</dbReference>
<dbReference type="EMBL" id="BTGB01000004">
    <property type="protein sequence ID" value="GMM46635.1"/>
    <property type="molecule type" value="Genomic_DNA"/>
</dbReference>
<dbReference type="Pfam" id="PF05057">
    <property type="entry name" value="DUF676"/>
    <property type="match status" value="1"/>
</dbReference>
<comment type="caution">
    <text evidence="6">The sequence shown here is derived from an EMBL/GenBank/DDBJ whole genome shotgun (WGS) entry which is preliminary data.</text>
</comment>
<gene>
    <name evidence="6" type="ORF">DAPK24_032100</name>
</gene>
<evidence type="ECO:0000256" key="2">
    <source>
        <dbReference type="ARBA" id="ARBA00022963"/>
    </source>
</evidence>
<evidence type="ECO:0000256" key="3">
    <source>
        <dbReference type="SAM" id="MobiDB-lite"/>
    </source>
</evidence>
<dbReference type="Gene3D" id="3.40.50.1820">
    <property type="entry name" value="alpha/beta hydrolase"/>
    <property type="match status" value="1"/>
</dbReference>
<dbReference type="SUPFAM" id="SSF53474">
    <property type="entry name" value="alpha/beta-Hydrolases"/>
    <property type="match status" value="1"/>
</dbReference>
<feature type="compositionally biased region" description="Acidic residues" evidence="3">
    <location>
        <begin position="336"/>
        <end position="345"/>
    </location>
</feature>
<sequence>MAEEGKRRDHLIVLVHGLWGSAQNMARLESVIHHSLDDSNMANIHTYAPQCFSHFKTYDGVEAIGNYILPDLLQHIENLHSEHDISITEISFIGYSLGGLVCRYIVGELYELDFFKSIKPGFFTTFATPHLGVTFYKGTVMNYLGGIFLGQSGRDLFLVGDEENIIYKLSDPNFKYYKGLEQFETKISIANAKFDRTVGFYSAFITKYDPFNDWDNIDPKYITDLPTSTLKENNKHIECLVVDFKNSKIRDKSDKQTKKENINEGRVFPLIVMSLITTCVFPILLSVSTFATVKSYFRNRILEKENVKKQWKMLSHLLTTCKTSNRRKHDTNESDSNGDEEDEENDVAKEQESDGYNEEEQMKPNNVSVSHVTREIVENGLNIISNPDEYVEELVEEENGDKQNAENGIDSGDDTVESFKIDLDFDLNYKSKSAAVDQLLDNLVSNDLSDTPIVENLNPLPFSEIREKILNNLNTINWIKITVLLHNLNSHQSVVGRRGFERTPESIPFLFLFTFLIETSLKKHKSF</sequence>
<dbReference type="InterPro" id="IPR007751">
    <property type="entry name" value="DUF676_lipase-like"/>
</dbReference>
<evidence type="ECO:0000256" key="1">
    <source>
        <dbReference type="ARBA" id="ARBA00007920"/>
    </source>
</evidence>
<dbReference type="InterPro" id="IPR044294">
    <property type="entry name" value="Lipase-like"/>
</dbReference>
<accession>A0AAV5R5P5</accession>
<keyword evidence="7" id="KW-1185">Reference proteome</keyword>
<evidence type="ECO:0000259" key="5">
    <source>
        <dbReference type="Pfam" id="PF05057"/>
    </source>
</evidence>
<keyword evidence="4" id="KW-0812">Transmembrane</keyword>
<keyword evidence="2" id="KW-0442">Lipid degradation</keyword>
<feature type="region of interest" description="Disordered" evidence="3">
    <location>
        <begin position="325"/>
        <end position="369"/>
    </location>
</feature>
<dbReference type="AlphaFoldDB" id="A0AAV5R5P5"/>
<dbReference type="PANTHER" id="PTHR12482">
    <property type="entry name" value="LIPASE ROG1-RELATED-RELATED"/>
    <property type="match status" value="1"/>
</dbReference>